<sequence>MKSDLADLRKKYLRMRYLQDRSFLKKYSLSSDLLILTFSQRISIRNLFISWHPDPRAFARNMQNRLDYGVIEHLASLHPLENLSLEWLSKKLITLLEILRFRIFYQLKFQTD</sequence>
<evidence type="ECO:0000313" key="1">
    <source>
        <dbReference type="EMBL" id="KAL0128492.1"/>
    </source>
</evidence>
<proteinExistence type="predicted"/>
<evidence type="ECO:0000313" key="2">
    <source>
        <dbReference type="Proteomes" id="UP001430953"/>
    </source>
</evidence>
<reference evidence="1 2" key="1">
    <citation type="submission" date="2023-03" db="EMBL/GenBank/DDBJ databases">
        <title>High recombination rates correlate with genetic variation in Cardiocondyla obscurior ants.</title>
        <authorList>
            <person name="Errbii M."/>
        </authorList>
    </citation>
    <scope>NUCLEOTIDE SEQUENCE [LARGE SCALE GENOMIC DNA]</scope>
    <source>
        <strain evidence="1">Alpha-2009</strain>
        <tissue evidence="1">Whole body</tissue>
    </source>
</reference>
<name>A0AAW2GMF8_9HYME</name>
<dbReference type="AlphaFoldDB" id="A0AAW2GMF8"/>
<comment type="caution">
    <text evidence="1">The sequence shown here is derived from an EMBL/GenBank/DDBJ whole genome shotgun (WGS) entry which is preliminary data.</text>
</comment>
<accession>A0AAW2GMF8</accession>
<keyword evidence="2" id="KW-1185">Reference proteome</keyword>
<gene>
    <name evidence="1" type="ORF">PUN28_003661</name>
</gene>
<dbReference type="EMBL" id="JADYXP020000003">
    <property type="protein sequence ID" value="KAL0128492.1"/>
    <property type="molecule type" value="Genomic_DNA"/>
</dbReference>
<protein>
    <submittedName>
        <fullName evidence="1">Uncharacterized protein</fullName>
    </submittedName>
</protein>
<organism evidence="1 2">
    <name type="scientific">Cardiocondyla obscurior</name>
    <dbReference type="NCBI Taxonomy" id="286306"/>
    <lineage>
        <taxon>Eukaryota</taxon>
        <taxon>Metazoa</taxon>
        <taxon>Ecdysozoa</taxon>
        <taxon>Arthropoda</taxon>
        <taxon>Hexapoda</taxon>
        <taxon>Insecta</taxon>
        <taxon>Pterygota</taxon>
        <taxon>Neoptera</taxon>
        <taxon>Endopterygota</taxon>
        <taxon>Hymenoptera</taxon>
        <taxon>Apocrita</taxon>
        <taxon>Aculeata</taxon>
        <taxon>Formicoidea</taxon>
        <taxon>Formicidae</taxon>
        <taxon>Myrmicinae</taxon>
        <taxon>Cardiocondyla</taxon>
    </lineage>
</organism>
<dbReference type="Proteomes" id="UP001430953">
    <property type="component" value="Unassembled WGS sequence"/>
</dbReference>